<organism evidence="1 2">
    <name type="scientific">Pandoraea pulmonicola</name>
    <dbReference type="NCBI Taxonomy" id="93221"/>
    <lineage>
        <taxon>Bacteria</taxon>
        <taxon>Pseudomonadati</taxon>
        <taxon>Pseudomonadota</taxon>
        <taxon>Betaproteobacteria</taxon>
        <taxon>Burkholderiales</taxon>
        <taxon>Burkholderiaceae</taxon>
        <taxon>Pandoraea</taxon>
    </lineage>
</organism>
<dbReference type="Proteomes" id="UP000254589">
    <property type="component" value="Unassembled WGS sequence"/>
</dbReference>
<dbReference type="AlphaFoldDB" id="A0AAJ5D086"/>
<proteinExistence type="predicted"/>
<protein>
    <submittedName>
        <fullName evidence="1">Uncharacterized protein</fullName>
    </submittedName>
</protein>
<sequence>MPKSTSASAKNIGTSGLKQALLILSGASVMSVGGVFDANAQPVKAPELAPNVNIGTVKKPSNVQVKTPKTWKRVVIELTPEQKAQLAKAGVQTDQLKITTYNIERLAGDMVN</sequence>
<evidence type="ECO:0000313" key="1">
    <source>
        <dbReference type="EMBL" id="SUA90275.1"/>
    </source>
</evidence>
<dbReference type="EMBL" id="UGSJ01000001">
    <property type="protein sequence ID" value="SUA90275.1"/>
    <property type="molecule type" value="Genomic_DNA"/>
</dbReference>
<reference evidence="1 2" key="1">
    <citation type="submission" date="2018-06" db="EMBL/GenBank/DDBJ databases">
        <authorList>
            <consortium name="Pathogen Informatics"/>
            <person name="Doyle S."/>
        </authorList>
    </citation>
    <scope>NUCLEOTIDE SEQUENCE [LARGE SCALE GENOMIC DNA]</scope>
    <source>
        <strain evidence="1 2">NCTC13159</strain>
    </source>
</reference>
<gene>
    <name evidence="1" type="ORF">NCTC13159_01758</name>
</gene>
<dbReference type="RefSeq" id="WP_147284560.1">
    <property type="nucleotide sequence ID" value="NZ_CP010310.2"/>
</dbReference>
<name>A0AAJ5D086_PANPU</name>
<comment type="caution">
    <text evidence="1">The sequence shown here is derived from an EMBL/GenBank/DDBJ whole genome shotgun (WGS) entry which is preliminary data.</text>
</comment>
<evidence type="ECO:0000313" key="2">
    <source>
        <dbReference type="Proteomes" id="UP000254589"/>
    </source>
</evidence>
<accession>A0AAJ5D086</accession>